<dbReference type="InterPro" id="IPR004147">
    <property type="entry name" value="ABC1_dom"/>
</dbReference>
<dbReference type="EMBL" id="JANBPT010000007">
    <property type="protein sequence ID" value="KAJ1930436.1"/>
    <property type="molecule type" value="Genomic_DNA"/>
</dbReference>
<proteinExistence type="inferred from homology"/>
<feature type="domain" description="ABC1 atypical kinase-like" evidence="3">
    <location>
        <begin position="264"/>
        <end position="412"/>
    </location>
</feature>
<evidence type="ECO:0000259" key="3">
    <source>
        <dbReference type="Pfam" id="PF03109"/>
    </source>
</evidence>
<dbReference type="OrthoDB" id="1290869at2759"/>
<dbReference type="CDD" id="cd13971">
    <property type="entry name" value="ADCK2-like"/>
    <property type="match status" value="1"/>
</dbReference>
<feature type="region of interest" description="Disordered" evidence="2">
    <location>
        <begin position="34"/>
        <end position="55"/>
    </location>
</feature>
<reference evidence="4" key="1">
    <citation type="submission" date="2022-07" db="EMBL/GenBank/DDBJ databases">
        <title>Phylogenomic reconstructions and comparative analyses of Kickxellomycotina fungi.</title>
        <authorList>
            <person name="Reynolds N.K."/>
            <person name="Stajich J.E."/>
            <person name="Barry K."/>
            <person name="Grigoriev I.V."/>
            <person name="Crous P."/>
            <person name="Smith M.E."/>
        </authorList>
    </citation>
    <scope>NUCLEOTIDE SEQUENCE</scope>
    <source>
        <strain evidence="4">RSA 861</strain>
    </source>
</reference>
<dbReference type="InterPro" id="IPR052402">
    <property type="entry name" value="ADCK_kinase"/>
</dbReference>
<accession>A0A9W8AMX7</accession>
<organism evidence="4 5">
    <name type="scientific">Tieghemiomyces parasiticus</name>
    <dbReference type="NCBI Taxonomy" id="78921"/>
    <lineage>
        <taxon>Eukaryota</taxon>
        <taxon>Fungi</taxon>
        <taxon>Fungi incertae sedis</taxon>
        <taxon>Zoopagomycota</taxon>
        <taxon>Kickxellomycotina</taxon>
        <taxon>Dimargaritomycetes</taxon>
        <taxon>Dimargaritales</taxon>
        <taxon>Dimargaritaceae</taxon>
        <taxon>Tieghemiomyces</taxon>
    </lineage>
</organism>
<dbReference type="GO" id="GO:0005739">
    <property type="term" value="C:mitochondrion"/>
    <property type="evidence" value="ECO:0007669"/>
    <property type="project" value="TreeGrafter"/>
</dbReference>
<feature type="compositionally biased region" description="Pro residues" evidence="2">
    <location>
        <begin position="42"/>
        <end position="51"/>
    </location>
</feature>
<evidence type="ECO:0000313" key="4">
    <source>
        <dbReference type="EMBL" id="KAJ1930436.1"/>
    </source>
</evidence>
<sequence>MPRYGVTLVILAGAIVGTLGWAREFAPGLVHSDVTSTDDAAPPLPPPPPCPTARRAKPPGLLGRLLARFLHALDTYLLEPIKTSLRVVHLFLLFLPLVVTFPVGYLGTPQPDRYGETAGRLWWYQFLTQQMAHAGPTFIKLCQWAASRSDIFPPEFCQALSRLHSQSTPHAFGQTRRIVENAFDGCTLEELFDEFDPVPLGTGAIAQVYRARFKPHVRHALLAARRHRDEDIATTTAAVAAADASPVEAQVLAPFPEESYPPEEDEVAVKVLHPRVATLIRRDLVIMTAVARLLDLIPTVHWVSLPDEVAQFGLMMQSQLDLRVEAANLLHFRYLFRNRSSVTFPYAWQDLSSPEVLVETYERAIPLAVLLRNKGSPFDGQIAGMGLNAFLKMVIYDNFIHADLHPGNILVTFTRPVRAHWFDRFIDRLVGPPGATADQRLKLDNWFARAEALIWADIPSTKGDPRDLHASAAADSPTYHLARELETFAGRAPSRHASAVTRSPDQLQAQINLTLKALSRHPQVFHEYTEELSRMGLVPQLVFLDTGLVATLNETNRRNFLDLFQAIASFDGYQTGQLMVERCRTPDLVIDPDIFALKMQHLILQVRHKTLKLSEMSIGELLRQVMIMVRQHHVKLEGDFVNVIISILILEGIGRQLDPNIDLLKVALPILRNYGLEETRKVATLDSVKQVPHAAGGGLGQLAWWFKVWLWLEAREWVSGVREFDFEDNLFGEYMYPDV</sequence>
<dbReference type="Proteomes" id="UP001150569">
    <property type="component" value="Unassembled WGS sequence"/>
</dbReference>
<evidence type="ECO:0000313" key="5">
    <source>
        <dbReference type="Proteomes" id="UP001150569"/>
    </source>
</evidence>
<comment type="caution">
    <text evidence="4">The sequence shown here is derived from an EMBL/GenBank/DDBJ whole genome shotgun (WGS) entry which is preliminary data.</text>
</comment>
<dbReference type="InterPro" id="IPR011009">
    <property type="entry name" value="Kinase-like_dom_sf"/>
</dbReference>
<dbReference type="Pfam" id="PF03109">
    <property type="entry name" value="ABC1"/>
    <property type="match status" value="2"/>
</dbReference>
<gene>
    <name evidence="4" type="ORF">IWQ60_000302</name>
</gene>
<evidence type="ECO:0000256" key="1">
    <source>
        <dbReference type="ARBA" id="ARBA00009670"/>
    </source>
</evidence>
<dbReference type="PANTHER" id="PTHR45890:SF1">
    <property type="entry name" value="AARF DOMAIN CONTAINING KINASE 2"/>
    <property type="match status" value="1"/>
</dbReference>
<dbReference type="AlphaFoldDB" id="A0A9W8AMX7"/>
<evidence type="ECO:0000256" key="2">
    <source>
        <dbReference type="SAM" id="MobiDB-lite"/>
    </source>
</evidence>
<dbReference type="PANTHER" id="PTHR45890">
    <property type="entry name" value="AARF DOMAIN CONTAINING KINASE 2 (PREDICTED)"/>
    <property type="match status" value="1"/>
</dbReference>
<keyword evidence="5" id="KW-1185">Reference proteome</keyword>
<name>A0A9W8AMX7_9FUNG</name>
<comment type="similarity">
    <text evidence="1">Belongs to the protein kinase superfamily. ADCK protein kinase family.</text>
</comment>
<protein>
    <recommendedName>
        <fullName evidence="3">ABC1 atypical kinase-like domain-containing protein</fullName>
    </recommendedName>
</protein>
<feature type="domain" description="ABC1 atypical kinase-like" evidence="3">
    <location>
        <begin position="163"/>
        <end position="215"/>
    </location>
</feature>
<dbReference type="SUPFAM" id="SSF56112">
    <property type="entry name" value="Protein kinase-like (PK-like)"/>
    <property type="match status" value="1"/>
</dbReference>
<dbReference type="InterPro" id="IPR044095">
    <property type="entry name" value="ADCK2_dom"/>
</dbReference>